<protein>
    <submittedName>
        <fullName evidence="1">Uncharacterized protein</fullName>
    </submittedName>
</protein>
<gene>
    <name evidence="1" type="ORF">ACFOZ4_28520</name>
</gene>
<organism evidence="1 2">
    <name type="scientific">Hamadaea flava</name>
    <dbReference type="NCBI Taxonomy" id="1742688"/>
    <lineage>
        <taxon>Bacteria</taxon>
        <taxon>Bacillati</taxon>
        <taxon>Actinomycetota</taxon>
        <taxon>Actinomycetes</taxon>
        <taxon>Micromonosporales</taxon>
        <taxon>Micromonosporaceae</taxon>
        <taxon>Hamadaea</taxon>
    </lineage>
</organism>
<proteinExistence type="predicted"/>
<evidence type="ECO:0000313" key="2">
    <source>
        <dbReference type="Proteomes" id="UP001595816"/>
    </source>
</evidence>
<name>A0ABV8LVV6_9ACTN</name>
<dbReference type="EMBL" id="JBHSAY010000015">
    <property type="protein sequence ID" value="MFC4134573.1"/>
    <property type="molecule type" value="Genomic_DNA"/>
</dbReference>
<comment type="caution">
    <text evidence="1">The sequence shown here is derived from an EMBL/GenBank/DDBJ whole genome shotgun (WGS) entry which is preliminary data.</text>
</comment>
<sequence length="86" mass="9492">MTRNHRVRGPRTAPNMMLGQHPAKPITFQVSNLVAHVAIWLAREAGWDYHMDEDSADQAAADLLRALGIAPLDNDGNLYQGAEADR</sequence>
<dbReference type="RefSeq" id="WP_253761279.1">
    <property type="nucleotide sequence ID" value="NZ_JAMZDZ010000001.1"/>
</dbReference>
<reference evidence="2" key="1">
    <citation type="journal article" date="2019" name="Int. J. Syst. Evol. Microbiol.">
        <title>The Global Catalogue of Microorganisms (GCM) 10K type strain sequencing project: providing services to taxonomists for standard genome sequencing and annotation.</title>
        <authorList>
            <consortium name="The Broad Institute Genomics Platform"/>
            <consortium name="The Broad Institute Genome Sequencing Center for Infectious Disease"/>
            <person name="Wu L."/>
            <person name="Ma J."/>
        </authorList>
    </citation>
    <scope>NUCLEOTIDE SEQUENCE [LARGE SCALE GENOMIC DNA]</scope>
    <source>
        <strain evidence="2">CGMCC 4.7289</strain>
    </source>
</reference>
<evidence type="ECO:0000313" key="1">
    <source>
        <dbReference type="EMBL" id="MFC4134573.1"/>
    </source>
</evidence>
<dbReference type="Proteomes" id="UP001595816">
    <property type="component" value="Unassembled WGS sequence"/>
</dbReference>
<keyword evidence="2" id="KW-1185">Reference proteome</keyword>
<accession>A0ABV8LVV6</accession>